<feature type="region of interest" description="Disordered" evidence="5">
    <location>
        <begin position="423"/>
        <end position="496"/>
    </location>
</feature>
<evidence type="ECO:0000259" key="7">
    <source>
        <dbReference type="PROSITE" id="PS50178"/>
    </source>
</evidence>
<feature type="compositionally biased region" description="Low complexity" evidence="5">
    <location>
        <begin position="433"/>
        <end position="445"/>
    </location>
</feature>
<dbReference type="GO" id="GO:0008270">
    <property type="term" value="F:zinc ion binding"/>
    <property type="evidence" value="ECO:0007669"/>
    <property type="project" value="UniProtKB-KW"/>
</dbReference>
<protein>
    <submittedName>
        <fullName evidence="8">FYVE zinc finger-domain-containing protein</fullName>
    </submittedName>
</protein>
<feature type="region of interest" description="Disordered" evidence="5">
    <location>
        <begin position="215"/>
        <end position="235"/>
    </location>
</feature>
<evidence type="ECO:0000313" key="8">
    <source>
        <dbReference type="EMBL" id="KAK4464920.1"/>
    </source>
</evidence>
<dbReference type="Pfam" id="PF01363">
    <property type="entry name" value="FYVE"/>
    <property type="match status" value="1"/>
</dbReference>
<feature type="compositionally biased region" description="Low complexity" evidence="5">
    <location>
        <begin position="180"/>
        <end position="189"/>
    </location>
</feature>
<evidence type="ECO:0000256" key="5">
    <source>
        <dbReference type="SAM" id="MobiDB-lite"/>
    </source>
</evidence>
<dbReference type="InterPro" id="IPR011011">
    <property type="entry name" value="Znf_FYVE_PHD"/>
</dbReference>
<feature type="compositionally biased region" description="Polar residues" evidence="5">
    <location>
        <begin position="400"/>
        <end position="417"/>
    </location>
</feature>
<dbReference type="EMBL" id="MU864944">
    <property type="protein sequence ID" value="KAK4464920.1"/>
    <property type="molecule type" value="Genomic_DNA"/>
</dbReference>
<name>A0AAV9HVH4_9PEZI</name>
<dbReference type="PANTHER" id="PTHR23164:SF29">
    <property type="entry name" value="E3 UBIQUITIN-PROTEIN LIGASE PIB1"/>
    <property type="match status" value="1"/>
</dbReference>
<evidence type="ECO:0000259" key="6">
    <source>
        <dbReference type="PROSITE" id="PS50089"/>
    </source>
</evidence>
<evidence type="ECO:0000256" key="2">
    <source>
        <dbReference type="ARBA" id="ARBA00022771"/>
    </source>
</evidence>
<reference evidence="8" key="2">
    <citation type="submission" date="2023-06" db="EMBL/GenBank/DDBJ databases">
        <authorList>
            <consortium name="Lawrence Berkeley National Laboratory"/>
            <person name="Mondo S.J."/>
            <person name="Hensen N."/>
            <person name="Bonometti L."/>
            <person name="Westerberg I."/>
            <person name="Brannstrom I.O."/>
            <person name="Guillou S."/>
            <person name="Cros-Aarteil S."/>
            <person name="Calhoun S."/>
            <person name="Haridas S."/>
            <person name="Kuo A."/>
            <person name="Pangilinan J."/>
            <person name="Riley R."/>
            <person name="Labutti K."/>
            <person name="Andreopoulos B."/>
            <person name="Lipzen A."/>
            <person name="Chen C."/>
            <person name="Yanf M."/>
            <person name="Daum C."/>
            <person name="Ng V."/>
            <person name="Clum A."/>
            <person name="Steindorff A."/>
            <person name="Ohm R."/>
            <person name="Martin F."/>
            <person name="Silar P."/>
            <person name="Natvig D."/>
            <person name="Lalanne C."/>
            <person name="Gautier V."/>
            <person name="Ament-Velasquez S.L."/>
            <person name="Kruys A."/>
            <person name="Hutchinson M.I."/>
            <person name="Powell A.J."/>
            <person name="Barry K."/>
            <person name="Miller A.N."/>
            <person name="Grigoriev I.V."/>
            <person name="Debuchy R."/>
            <person name="Gladieux P."/>
            <person name="Thoren M.H."/>
            <person name="Johannesson H."/>
        </authorList>
    </citation>
    <scope>NUCLEOTIDE SEQUENCE</scope>
    <source>
        <strain evidence="8">PSN324</strain>
    </source>
</reference>
<dbReference type="InterPro" id="IPR001841">
    <property type="entry name" value="Znf_RING"/>
</dbReference>
<feature type="compositionally biased region" description="Polar residues" evidence="5">
    <location>
        <begin position="539"/>
        <end position="548"/>
    </location>
</feature>
<gene>
    <name evidence="8" type="ORF">QBC42DRAFT_249186</name>
</gene>
<dbReference type="PROSITE" id="PS50089">
    <property type="entry name" value="ZF_RING_2"/>
    <property type="match status" value="1"/>
</dbReference>
<keyword evidence="2 4" id="KW-0863">Zinc-finger</keyword>
<dbReference type="SMART" id="SM00064">
    <property type="entry name" value="FYVE"/>
    <property type="match status" value="1"/>
</dbReference>
<feature type="compositionally biased region" description="Acidic residues" evidence="5">
    <location>
        <begin position="73"/>
        <end position="90"/>
    </location>
</feature>
<dbReference type="Gene3D" id="3.30.40.10">
    <property type="entry name" value="Zinc/RING finger domain, C3HC4 (zinc finger)"/>
    <property type="match status" value="2"/>
</dbReference>
<dbReference type="SMART" id="SM00184">
    <property type="entry name" value="RING"/>
    <property type="match status" value="1"/>
</dbReference>
<proteinExistence type="predicted"/>
<dbReference type="Pfam" id="PF13639">
    <property type="entry name" value="zf-RING_2"/>
    <property type="match status" value="1"/>
</dbReference>
<reference evidence="8" key="1">
    <citation type="journal article" date="2023" name="Mol. Phylogenet. Evol.">
        <title>Genome-scale phylogeny and comparative genomics of the fungal order Sordariales.</title>
        <authorList>
            <person name="Hensen N."/>
            <person name="Bonometti L."/>
            <person name="Westerberg I."/>
            <person name="Brannstrom I.O."/>
            <person name="Guillou S."/>
            <person name="Cros-Aarteil S."/>
            <person name="Calhoun S."/>
            <person name="Haridas S."/>
            <person name="Kuo A."/>
            <person name="Mondo S."/>
            <person name="Pangilinan J."/>
            <person name="Riley R."/>
            <person name="LaButti K."/>
            <person name="Andreopoulos B."/>
            <person name="Lipzen A."/>
            <person name="Chen C."/>
            <person name="Yan M."/>
            <person name="Daum C."/>
            <person name="Ng V."/>
            <person name="Clum A."/>
            <person name="Steindorff A."/>
            <person name="Ohm R.A."/>
            <person name="Martin F."/>
            <person name="Silar P."/>
            <person name="Natvig D.O."/>
            <person name="Lalanne C."/>
            <person name="Gautier V."/>
            <person name="Ament-Velasquez S.L."/>
            <person name="Kruys A."/>
            <person name="Hutchinson M.I."/>
            <person name="Powell A.J."/>
            <person name="Barry K."/>
            <person name="Miller A.N."/>
            <person name="Grigoriev I.V."/>
            <person name="Debuchy R."/>
            <person name="Gladieux P."/>
            <person name="Hiltunen Thoren M."/>
            <person name="Johannesson H."/>
        </authorList>
    </citation>
    <scope>NUCLEOTIDE SEQUENCE</scope>
    <source>
        <strain evidence="8">PSN324</strain>
    </source>
</reference>
<feature type="region of interest" description="Disordered" evidence="5">
    <location>
        <begin position="68"/>
        <end position="195"/>
    </location>
</feature>
<dbReference type="Proteomes" id="UP001321749">
    <property type="component" value="Unassembled WGS sequence"/>
</dbReference>
<feature type="domain" description="RING-type" evidence="6">
    <location>
        <begin position="579"/>
        <end position="621"/>
    </location>
</feature>
<feature type="compositionally biased region" description="Low complexity" evidence="5">
    <location>
        <begin position="466"/>
        <end position="478"/>
    </location>
</feature>
<comment type="caution">
    <text evidence="8">The sequence shown here is derived from an EMBL/GenBank/DDBJ whole genome shotgun (WGS) entry which is preliminary data.</text>
</comment>
<dbReference type="InterPro" id="IPR013083">
    <property type="entry name" value="Znf_RING/FYVE/PHD"/>
</dbReference>
<feature type="compositionally biased region" description="Pro residues" evidence="5">
    <location>
        <begin position="549"/>
        <end position="558"/>
    </location>
</feature>
<accession>A0AAV9HVH4</accession>
<dbReference type="InterPro" id="IPR000306">
    <property type="entry name" value="Znf_FYVE"/>
</dbReference>
<evidence type="ECO:0000256" key="1">
    <source>
        <dbReference type="ARBA" id="ARBA00022723"/>
    </source>
</evidence>
<dbReference type="AlphaFoldDB" id="A0AAV9HVH4"/>
<evidence type="ECO:0000256" key="3">
    <source>
        <dbReference type="ARBA" id="ARBA00022833"/>
    </source>
</evidence>
<keyword evidence="9" id="KW-1185">Reference proteome</keyword>
<feature type="domain" description="FYVE-type" evidence="7">
    <location>
        <begin position="248"/>
        <end position="334"/>
    </location>
</feature>
<organism evidence="8 9">
    <name type="scientific">Cladorrhinum samala</name>
    <dbReference type="NCBI Taxonomy" id="585594"/>
    <lineage>
        <taxon>Eukaryota</taxon>
        <taxon>Fungi</taxon>
        <taxon>Dikarya</taxon>
        <taxon>Ascomycota</taxon>
        <taxon>Pezizomycotina</taxon>
        <taxon>Sordariomycetes</taxon>
        <taxon>Sordariomycetidae</taxon>
        <taxon>Sordariales</taxon>
        <taxon>Podosporaceae</taxon>
        <taxon>Cladorrhinum</taxon>
    </lineage>
</organism>
<dbReference type="GO" id="GO:0016567">
    <property type="term" value="P:protein ubiquitination"/>
    <property type="evidence" value="ECO:0007669"/>
    <property type="project" value="TreeGrafter"/>
</dbReference>
<feature type="region of interest" description="Disordered" evidence="5">
    <location>
        <begin position="398"/>
        <end position="417"/>
    </location>
</feature>
<evidence type="ECO:0000313" key="9">
    <source>
        <dbReference type="Proteomes" id="UP001321749"/>
    </source>
</evidence>
<dbReference type="CDD" id="cd16489">
    <property type="entry name" value="mRING-CH-C4HC2H_ZNRF"/>
    <property type="match status" value="1"/>
</dbReference>
<keyword evidence="3" id="KW-0862">Zinc</keyword>
<feature type="region of interest" description="Disordered" evidence="5">
    <location>
        <begin position="537"/>
        <end position="560"/>
    </location>
</feature>
<evidence type="ECO:0000256" key="4">
    <source>
        <dbReference type="PROSITE-ProRule" id="PRU00175"/>
    </source>
</evidence>
<dbReference type="SUPFAM" id="SSF57850">
    <property type="entry name" value="RING/U-box"/>
    <property type="match status" value="1"/>
</dbReference>
<feature type="compositionally biased region" description="Polar residues" evidence="5">
    <location>
        <begin position="18"/>
        <end position="42"/>
    </location>
</feature>
<feature type="compositionally biased region" description="Polar residues" evidence="5">
    <location>
        <begin position="1"/>
        <end position="11"/>
    </location>
</feature>
<dbReference type="SUPFAM" id="SSF57903">
    <property type="entry name" value="FYVE/PHD zinc finger"/>
    <property type="match status" value="1"/>
</dbReference>
<feature type="region of interest" description="Disordered" evidence="5">
    <location>
        <begin position="1"/>
        <end position="42"/>
    </location>
</feature>
<keyword evidence="1" id="KW-0479">Metal-binding</keyword>
<sequence>MATDAGGQTQRLIDIGSDSDSPGNASRSSETVLSAQGPSSVCQWRTPRFHEQECSRYFDCPSHMVERVLSDAGDADDQDREEDQGSDMEGSEGHPDPGAVSPLSEDEDLNSEEGGQRPRSPSPDLPVGASGSGQTGEHPPIEGGSSRHGVGVESPAIIDSSAEQAPRELESQSRGAGNRTTGTVGTTVTPRQPENPIFTRQQQPAQMASAQFSNPLNPLSRVQQPPLQGGPSSVARPSEFVLPRWQPDAEATYCFICRTQFSIFVRKHHCRKCGRVVCAACSPHRITIPYQYIVQPPGATSFMARGIPSSPGGYPNFGGGASVRLCNPCVPDPNITPPQTQSSVQSNASSPAPYFGLGSYFGASPSDTSSAHARSRSVTMVGSWATSLSACLPLSRETEFQPQPQQAGLPSSSGVARHQFPQNTENRILSGTPPIYYPSSSSSSRRPARYHGSTPYPGMPDFSNRGGSSSAAGPSSSSHVHRRLPPLPAPPPQIAEEDECPVCHRELPPRSLPDYEARREAHINMCIMSHSAYNGGASSGSPAATPNSGEPPLPPAPPRRTGMFPYKATEKDCVDSAECTICLEEFEVGVPMARLECLCRFHRACISAWWERHPGRCPMHQHDSFGY</sequence>
<feature type="compositionally biased region" description="Polar residues" evidence="5">
    <location>
        <begin position="215"/>
        <end position="226"/>
    </location>
</feature>
<dbReference type="InterPro" id="IPR017455">
    <property type="entry name" value="Znf_FYVE-rel"/>
</dbReference>
<dbReference type="PANTHER" id="PTHR23164">
    <property type="entry name" value="EARLY ENDOSOME ANTIGEN 1"/>
    <property type="match status" value="1"/>
</dbReference>
<dbReference type="PROSITE" id="PS50178">
    <property type="entry name" value="ZF_FYVE"/>
    <property type="match status" value="1"/>
</dbReference>